<reference evidence="1 2" key="1">
    <citation type="journal article" date="2016" name="PLoS ONE">
        <title>Plasmid Characterization and Chromosome Analysis of Two netF+ Clostridium perfringens Isolates Associated with Foal and Canine Necrotizing Enteritis.</title>
        <authorList>
            <person name="Mehdizadeh Gohari I."/>
            <person name="Kropinski A.M."/>
            <person name="Weese S.J."/>
            <person name="Parreira V.R."/>
            <person name="Whitehead A.E."/>
            <person name="Boerlin P."/>
            <person name="Prescott J.F."/>
        </authorList>
    </citation>
    <scope>NUCLEOTIDE SEQUENCE [LARGE SCALE GENOMIC DNA]</scope>
    <source>
        <strain evidence="1 2">JP838</strain>
        <plasmid evidence="2">Plasmid pJFP838A</plasmid>
    </source>
</reference>
<protein>
    <submittedName>
        <fullName evidence="1">Uncharacterized protein</fullName>
    </submittedName>
</protein>
<geneLocation type="plasmid" evidence="1 2">
    <name>pJFP838A</name>
</geneLocation>
<evidence type="ECO:0000313" key="1">
    <source>
        <dbReference type="EMBL" id="AMN30982.1"/>
    </source>
</evidence>
<proteinExistence type="predicted"/>
<dbReference type="EMBL" id="CP013615">
    <property type="protein sequence ID" value="AMN30982.1"/>
    <property type="molecule type" value="Genomic_DNA"/>
</dbReference>
<dbReference type="Proteomes" id="UP000070260">
    <property type="component" value="Plasmid pJFP838A"/>
</dbReference>
<dbReference type="PATRIC" id="fig|1502.177.peg.3272"/>
<gene>
    <name evidence="1" type="ORF">JFP838_pA0066</name>
</gene>
<sequence length="149" mass="17598">MKLEKLEIIRRNKLEGVLNAFNPIKSFDDVSEGVFIYHKDSVNIFAYDIFKSVEDGVVTYISSIDNKEYKMKAVNWYFYDESIANGVDEYWTPKLWVVDGIYHFVACNEEQLVECWNERNCDTISYDKFMEEHDFAKLLEVDGFEISLK</sequence>
<dbReference type="AlphaFoldDB" id="A0A140GR23"/>
<accession>A0A140GR23</accession>
<dbReference type="RefSeq" id="WP_061429590.1">
    <property type="nucleotide sequence ID" value="NZ_CATNZX010000001.1"/>
</dbReference>
<evidence type="ECO:0000313" key="2">
    <source>
        <dbReference type="Proteomes" id="UP000070260"/>
    </source>
</evidence>
<keyword evidence="1" id="KW-0614">Plasmid</keyword>
<name>A0A140GR23_CLOPF</name>
<organism evidence="1 2">
    <name type="scientific">Clostridium perfringens</name>
    <dbReference type="NCBI Taxonomy" id="1502"/>
    <lineage>
        <taxon>Bacteria</taxon>
        <taxon>Bacillati</taxon>
        <taxon>Bacillota</taxon>
        <taxon>Clostridia</taxon>
        <taxon>Eubacteriales</taxon>
        <taxon>Clostridiaceae</taxon>
        <taxon>Clostridium</taxon>
    </lineage>
</organism>